<dbReference type="Gene3D" id="3.30.70.330">
    <property type="match status" value="1"/>
</dbReference>
<accession>A0A3L9MIS6</accession>
<reference evidence="5 6" key="1">
    <citation type="submission" date="2018-10" db="EMBL/GenBank/DDBJ databases">
        <authorList>
            <person name="Chen X."/>
        </authorList>
    </citation>
    <scope>NUCLEOTIDE SEQUENCE [LARGE SCALE GENOMIC DNA]</scope>
    <source>
        <strain evidence="5 6">YIM 102668</strain>
    </source>
</reference>
<evidence type="ECO:0000313" key="6">
    <source>
        <dbReference type="Proteomes" id="UP000275348"/>
    </source>
</evidence>
<comment type="caution">
    <text evidence="5">The sequence shown here is derived from an EMBL/GenBank/DDBJ whole genome shotgun (WGS) entry which is preliminary data.</text>
</comment>
<keyword evidence="6" id="KW-1185">Reference proteome</keyword>
<dbReference type="PANTHER" id="PTHR11620">
    <property type="entry name" value="60S RIBOSOMAL PROTEIN L23A"/>
    <property type="match status" value="1"/>
</dbReference>
<comment type="similarity">
    <text evidence="1 4">Belongs to the universal ribosomal protein uL23 family.</text>
</comment>
<sequence>MGILIKPVISEKATSNSEVLGQYSFYVDTKANKIEIKKAIEATYGVNVVSVSTLVSAPKVKTRYTKTGFQTGKTNKMKKAIVSLAEGQEIELFG</sequence>
<dbReference type="EMBL" id="RDOJ01000001">
    <property type="protein sequence ID" value="RLZ12758.1"/>
    <property type="molecule type" value="Genomic_DNA"/>
</dbReference>
<evidence type="ECO:0000256" key="3">
    <source>
        <dbReference type="ARBA" id="ARBA00023274"/>
    </source>
</evidence>
<dbReference type="InterPro" id="IPR012677">
    <property type="entry name" value="Nucleotide-bd_a/b_plait_sf"/>
</dbReference>
<proteinExistence type="inferred from homology"/>
<dbReference type="Proteomes" id="UP000275348">
    <property type="component" value="Unassembled WGS sequence"/>
</dbReference>
<evidence type="ECO:0000313" key="5">
    <source>
        <dbReference type="EMBL" id="RLZ12758.1"/>
    </source>
</evidence>
<dbReference type="Pfam" id="PF00276">
    <property type="entry name" value="Ribosomal_L23"/>
    <property type="match status" value="1"/>
</dbReference>
<evidence type="ECO:0000256" key="4">
    <source>
        <dbReference type="HAMAP-Rule" id="MF_01369"/>
    </source>
</evidence>
<dbReference type="AlphaFoldDB" id="A0A3L9MIS6"/>
<evidence type="ECO:0000256" key="2">
    <source>
        <dbReference type="ARBA" id="ARBA00022980"/>
    </source>
</evidence>
<gene>
    <name evidence="4" type="primary">rplW</name>
    <name evidence="5" type="ORF">EAH69_00985</name>
</gene>
<keyword evidence="4" id="KW-0699">rRNA-binding</keyword>
<protein>
    <recommendedName>
        <fullName evidence="4">Large ribosomal subunit protein uL23</fullName>
    </recommendedName>
</protein>
<dbReference type="GO" id="GO:1990904">
    <property type="term" value="C:ribonucleoprotein complex"/>
    <property type="evidence" value="ECO:0007669"/>
    <property type="project" value="UniProtKB-KW"/>
</dbReference>
<dbReference type="RefSeq" id="WP_121933336.1">
    <property type="nucleotide sequence ID" value="NZ_RDOJ01000001.1"/>
</dbReference>
<dbReference type="OrthoDB" id="9797862at2"/>
<keyword evidence="3 4" id="KW-0687">Ribonucleoprotein</keyword>
<name>A0A3L9MIS6_9FLAO</name>
<dbReference type="GO" id="GO:0003735">
    <property type="term" value="F:structural constituent of ribosome"/>
    <property type="evidence" value="ECO:0007669"/>
    <property type="project" value="InterPro"/>
</dbReference>
<dbReference type="GO" id="GO:0006412">
    <property type="term" value="P:translation"/>
    <property type="evidence" value="ECO:0007669"/>
    <property type="project" value="UniProtKB-UniRule"/>
</dbReference>
<dbReference type="InterPro" id="IPR013025">
    <property type="entry name" value="Ribosomal_uL23-like"/>
</dbReference>
<dbReference type="NCBIfam" id="NF004363">
    <property type="entry name" value="PRK05738.2-4"/>
    <property type="match status" value="1"/>
</dbReference>
<keyword evidence="4" id="KW-0694">RNA-binding</keyword>
<evidence type="ECO:0000256" key="1">
    <source>
        <dbReference type="ARBA" id="ARBA00006700"/>
    </source>
</evidence>
<dbReference type="GO" id="GO:0005840">
    <property type="term" value="C:ribosome"/>
    <property type="evidence" value="ECO:0007669"/>
    <property type="project" value="UniProtKB-KW"/>
</dbReference>
<organism evidence="5 6">
    <name type="scientific">Faecalibacter macacae</name>
    <dbReference type="NCBI Taxonomy" id="1859289"/>
    <lineage>
        <taxon>Bacteria</taxon>
        <taxon>Pseudomonadati</taxon>
        <taxon>Bacteroidota</taxon>
        <taxon>Flavobacteriia</taxon>
        <taxon>Flavobacteriales</taxon>
        <taxon>Weeksellaceae</taxon>
        <taxon>Faecalibacter</taxon>
    </lineage>
</organism>
<dbReference type="GO" id="GO:0019843">
    <property type="term" value="F:rRNA binding"/>
    <property type="evidence" value="ECO:0007669"/>
    <property type="project" value="UniProtKB-UniRule"/>
</dbReference>
<comment type="function">
    <text evidence="4">One of the early assembly proteins it binds 23S rRNA. One of the proteins that surrounds the polypeptide exit tunnel on the outside of the ribosome. Forms the main docking site for trigger factor binding to the ribosome.</text>
</comment>
<keyword evidence="2 4" id="KW-0689">Ribosomal protein</keyword>
<dbReference type="SUPFAM" id="SSF54189">
    <property type="entry name" value="Ribosomal proteins S24e, L23 and L15e"/>
    <property type="match status" value="1"/>
</dbReference>
<dbReference type="InterPro" id="IPR012678">
    <property type="entry name" value="Ribosomal_uL23/eL15/eS24_sf"/>
</dbReference>
<dbReference type="HAMAP" id="MF_01369_B">
    <property type="entry name" value="Ribosomal_uL23_B"/>
    <property type="match status" value="1"/>
</dbReference>
<comment type="subunit">
    <text evidence="4">Part of the 50S ribosomal subunit. Contacts protein L29, and trigger factor when it is bound to the ribosome.</text>
</comment>